<dbReference type="InterPro" id="IPR058593">
    <property type="entry name" value="ARB_07466-like_C"/>
</dbReference>
<evidence type="ECO:0000256" key="2">
    <source>
        <dbReference type="SAM" id="SignalP"/>
    </source>
</evidence>
<dbReference type="RefSeq" id="WP_171243491.1">
    <property type="nucleotide sequence ID" value="NZ_JABEPQ010000002.1"/>
</dbReference>
<protein>
    <submittedName>
        <fullName evidence="5">Peptidoglycan-binding protein</fullName>
    </submittedName>
</protein>
<evidence type="ECO:0000259" key="4">
    <source>
        <dbReference type="Pfam" id="PF26571"/>
    </source>
</evidence>
<dbReference type="Gene3D" id="1.10.101.10">
    <property type="entry name" value="PGBD-like superfamily/PGBD"/>
    <property type="match status" value="3"/>
</dbReference>
<reference evidence="5 6" key="1">
    <citation type="submission" date="2020-04" db="EMBL/GenBank/DDBJ databases">
        <title>Knoellia sp. isolate from air conditioner.</title>
        <authorList>
            <person name="Chea S."/>
            <person name="Kim D.-U."/>
        </authorList>
    </citation>
    <scope>NUCLEOTIDE SEQUENCE [LARGE SCALE GENOMIC DNA]</scope>
    <source>
        <strain evidence="5 6">DB2414S</strain>
    </source>
</reference>
<sequence length="485" mass="50738">MSRLLRAVGIIAIPVVSLPLGMAAADAATVPKPPSKTLPAALDIASPYQPQTTCDPVAKPGAVAFAELMKAYYAQTSATTYGISRNCNSGVTEHSEGRAVDWMLNVNNPTQKAIADSVTQWLSAPDAQGRPGAMARRFGIMYIIWNRKMWRAYDPGRGWAPYSGPVPHTDHIHFSFSWDGAMERTSWWTGKALTVVGGKSGSTPAPTTPTTPTAPPAPTANTPYPTLAVGANGPDVAVAQKALKVTADGAFGPQTLAALKAWQTAQKLPVTGVLDAATWTRMIALRLVPSRPVAGTPSTPPTTGTPTTGTPTTGTPTTGTPTGQTQTGVTKTRTVANPGAATAYTALMGTVLKTGARGESVKALQRALGGLSVDGQYGDRTATAVKTFQKANQLKVTGVADKPVWTALERRDYPMKPYYGTVLRLGSEGAAVKALQTALGLKVTGVYDLGVVSAVKQFQGSVKLASTGTVATVTWQAIEAKLRRR</sequence>
<proteinExistence type="predicted"/>
<dbReference type="InterPro" id="IPR002477">
    <property type="entry name" value="Peptidoglycan-bd-like"/>
</dbReference>
<feature type="domain" description="Peptidoglycan binding-like" evidence="3">
    <location>
        <begin position="357"/>
        <end position="408"/>
    </location>
</feature>
<gene>
    <name evidence="5" type="ORF">HJG52_10235</name>
</gene>
<feature type="compositionally biased region" description="Low complexity" evidence="1">
    <location>
        <begin position="295"/>
        <end position="330"/>
    </location>
</feature>
<evidence type="ECO:0000256" key="1">
    <source>
        <dbReference type="SAM" id="MobiDB-lite"/>
    </source>
</evidence>
<feature type="region of interest" description="Disordered" evidence="1">
    <location>
        <begin position="291"/>
        <end position="330"/>
    </location>
</feature>
<keyword evidence="6" id="KW-1185">Reference proteome</keyword>
<evidence type="ECO:0000259" key="3">
    <source>
        <dbReference type="Pfam" id="PF01471"/>
    </source>
</evidence>
<feature type="signal peptide" evidence="2">
    <location>
        <begin position="1"/>
        <end position="27"/>
    </location>
</feature>
<dbReference type="InterPro" id="IPR036365">
    <property type="entry name" value="PGBD-like_sf"/>
</dbReference>
<dbReference type="AlphaFoldDB" id="A0A849HIA1"/>
<evidence type="ECO:0000313" key="6">
    <source>
        <dbReference type="Proteomes" id="UP000588586"/>
    </source>
</evidence>
<name>A0A849HIA1_9MICO</name>
<accession>A0A849HIA1</accession>
<feature type="chain" id="PRO_5032484196" evidence="2">
    <location>
        <begin position="28"/>
        <end position="485"/>
    </location>
</feature>
<organism evidence="5 6">
    <name type="scientific">Knoellia koreensis</name>
    <dbReference type="NCBI Taxonomy" id="2730921"/>
    <lineage>
        <taxon>Bacteria</taxon>
        <taxon>Bacillati</taxon>
        <taxon>Actinomycetota</taxon>
        <taxon>Actinomycetes</taxon>
        <taxon>Micrococcales</taxon>
        <taxon>Intrasporangiaceae</taxon>
        <taxon>Knoellia</taxon>
    </lineage>
</organism>
<evidence type="ECO:0000313" key="5">
    <source>
        <dbReference type="EMBL" id="NNM46383.1"/>
    </source>
</evidence>
<dbReference type="InterPro" id="IPR036366">
    <property type="entry name" value="PGBDSf"/>
</dbReference>
<feature type="domain" description="Peptidoglycan binding-like" evidence="3">
    <location>
        <begin position="243"/>
        <end position="282"/>
    </location>
</feature>
<feature type="region of interest" description="Disordered" evidence="1">
    <location>
        <begin position="198"/>
        <end position="221"/>
    </location>
</feature>
<dbReference type="SUPFAM" id="SSF47090">
    <property type="entry name" value="PGBD-like"/>
    <property type="match status" value="3"/>
</dbReference>
<keyword evidence="2" id="KW-0732">Signal</keyword>
<dbReference type="Pfam" id="PF26571">
    <property type="entry name" value="VldE"/>
    <property type="match status" value="1"/>
</dbReference>
<dbReference type="Pfam" id="PF01471">
    <property type="entry name" value="PG_binding_1"/>
    <property type="match status" value="2"/>
</dbReference>
<comment type="caution">
    <text evidence="5">The sequence shown here is derived from an EMBL/GenBank/DDBJ whole genome shotgun (WGS) entry which is preliminary data.</text>
</comment>
<feature type="compositionally biased region" description="Pro residues" evidence="1">
    <location>
        <begin position="206"/>
        <end position="218"/>
    </location>
</feature>
<feature type="domain" description="ARB-07466-like C-terminal" evidence="4">
    <location>
        <begin position="59"/>
        <end position="172"/>
    </location>
</feature>
<dbReference type="Proteomes" id="UP000588586">
    <property type="component" value="Unassembled WGS sequence"/>
</dbReference>
<dbReference type="EMBL" id="JABEPQ010000002">
    <property type="protein sequence ID" value="NNM46383.1"/>
    <property type="molecule type" value="Genomic_DNA"/>
</dbReference>